<reference evidence="1 2" key="1">
    <citation type="submission" date="2018-03" db="EMBL/GenBank/DDBJ databases">
        <title>Marinobacter brunus sp. nov., a marine bacterium of Gamma-proteobacteria isolated from the surface seawater of the South China Sea.</title>
        <authorList>
            <person name="Cheng H."/>
            <person name="Wu Y.-H."/>
            <person name="Xamxidin M."/>
            <person name="Xu X.-W."/>
        </authorList>
    </citation>
    <scope>NUCLEOTIDE SEQUENCE [LARGE SCALE GENOMIC DNA]</scope>
    <source>
        <strain evidence="1 2">NH169-3</strain>
    </source>
</reference>
<comment type="caution">
    <text evidence="1">The sequence shown here is derived from an EMBL/GenBank/DDBJ whole genome shotgun (WGS) entry which is preliminary data.</text>
</comment>
<dbReference type="AlphaFoldDB" id="A0A2T1K4D9"/>
<sequence>MLFALLSGFVKADDELARLTADVMRHSAKVHALEQELLHPADSRLAIFLSLASNAELELDSVELFLNQQPVTAHLYNATERDSLGQGGIHQLYLGNVADGEHLLKAVISARATNNRFVRRELVRRIVKQAGTLRLQMVLSAPAPEFEPELAIKTWD</sequence>
<dbReference type="EMBL" id="PXNP01000109">
    <property type="protein sequence ID" value="PSF05001.1"/>
    <property type="molecule type" value="Genomic_DNA"/>
</dbReference>
<dbReference type="Proteomes" id="UP000239866">
    <property type="component" value="Unassembled WGS sequence"/>
</dbReference>
<gene>
    <name evidence="1" type="ORF">C7H09_17540</name>
</gene>
<keyword evidence="2" id="KW-1185">Reference proteome</keyword>
<evidence type="ECO:0000313" key="1">
    <source>
        <dbReference type="EMBL" id="PSF05001.1"/>
    </source>
</evidence>
<name>A0A2T1K4D9_9GAMM</name>
<accession>A0A2T1K4D9</accession>
<organism evidence="1 2">
    <name type="scientific">Marinobacter fuscus</name>
    <dbReference type="NCBI Taxonomy" id="2109942"/>
    <lineage>
        <taxon>Bacteria</taxon>
        <taxon>Pseudomonadati</taxon>
        <taxon>Pseudomonadota</taxon>
        <taxon>Gammaproteobacteria</taxon>
        <taxon>Pseudomonadales</taxon>
        <taxon>Marinobacteraceae</taxon>
        <taxon>Marinobacter</taxon>
    </lineage>
</organism>
<protein>
    <submittedName>
        <fullName evidence="1">AraC family transcriptional regulator</fullName>
    </submittedName>
</protein>
<evidence type="ECO:0000313" key="2">
    <source>
        <dbReference type="Proteomes" id="UP000239866"/>
    </source>
</evidence>
<dbReference type="OrthoDB" id="5395931at2"/>
<proteinExistence type="predicted"/>